<feature type="signal peptide" evidence="1">
    <location>
        <begin position="1"/>
        <end position="25"/>
    </location>
</feature>
<accession>A0ABP3UC08</accession>
<sequence length="621" mass="68853">MKRNKCKFLAVFTLAFCLMGSKTLAAPKTNRIYGQDRYETASKVSQEGWKEKSNYAVIVSGENFPDAIVAAPLAKKYNAPILLTNKNVINMYTSVELKRLGVKNVFLVGQKGVISQNVEDGLKVMGIKVTRIGGKDRYETSLEVAKKLGKPKQIAIVNGSYFEDAVSMAPIAAIKGMPVLLVGKDTIQSDVMNYINSNKNAEQIYVIGGEDIISRKSFNSIPNAKRIGKGDKYQRNIDIINYFRNELEIDNMFLASGRAYADALSGSTLAALNRGFILLGDIPLPNSTINFLTSEVINNLTILGGESVIGYDLEGAAKYLPKEVSYVPDVYDVIYQNDDYTPPKSIIASATDGSKVEVDVNWNLKKVNTSKPGLFNFYGDVNGYYGRVGLNLVVHPIPIKIPDVYKTSPSRYEFILPEKVLATLSDGTSAEVPVVWDYGTQSKNSPGIYLFDGTVDKYNKKVKLTLQITDSGSGYPSNVFDNTTIEIVQGEPYKLPKTVLDKITNKNMSVTWNTQSIDTSKTGIVRLEGTVKDSPYKAYLTLIVTPKIKEIKEIRETRVQGSYYSLPRQVLATTSDDREIWVDVTWDAPFIDMGTPQTYYIKGTVKHYDKPVLLVLKVVSN</sequence>
<proteinExistence type="predicted"/>
<evidence type="ECO:0000259" key="2">
    <source>
        <dbReference type="Pfam" id="PF07532"/>
    </source>
</evidence>
<gene>
    <name evidence="3" type="ORF">GCM10008905_23850</name>
</gene>
<keyword evidence="4" id="KW-1185">Reference proteome</keyword>
<comment type="caution">
    <text evidence="3">The sequence shown here is derived from an EMBL/GenBank/DDBJ whole genome shotgun (WGS) entry which is preliminary data.</text>
</comment>
<dbReference type="Gene3D" id="3.40.50.12090">
    <property type="match status" value="2"/>
</dbReference>
<protein>
    <recommendedName>
        <fullName evidence="2">Bacterial Ig-like domain-containing protein</fullName>
    </recommendedName>
</protein>
<reference evidence="4" key="1">
    <citation type="journal article" date="2019" name="Int. J. Syst. Evol. Microbiol.">
        <title>The Global Catalogue of Microorganisms (GCM) 10K type strain sequencing project: providing services to taxonomists for standard genome sequencing and annotation.</title>
        <authorList>
            <consortium name="The Broad Institute Genomics Platform"/>
            <consortium name="The Broad Institute Genome Sequencing Center for Infectious Disease"/>
            <person name="Wu L."/>
            <person name="Ma J."/>
        </authorList>
    </citation>
    <scope>NUCLEOTIDE SEQUENCE [LARGE SCALE GENOMIC DNA]</scope>
    <source>
        <strain evidence="4">JCM 1405</strain>
    </source>
</reference>
<feature type="domain" description="Bacterial Ig-like" evidence="2">
    <location>
        <begin position="551"/>
        <end position="608"/>
    </location>
</feature>
<dbReference type="PANTHER" id="PTHR30032">
    <property type="entry name" value="N-ACETYLMURAMOYL-L-ALANINE AMIDASE-RELATED"/>
    <property type="match status" value="1"/>
</dbReference>
<name>A0ABP3UC08_9CLOT</name>
<dbReference type="Proteomes" id="UP001500339">
    <property type="component" value="Unassembled WGS sequence"/>
</dbReference>
<dbReference type="RefSeq" id="WP_343769976.1">
    <property type="nucleotide sequence ID" value="NZ_BAAACF010000003.1"/>
</dbReference>
<keyword evidence="1" id="KW-0732">Signal</keyword>
<dbReference type="InterPro" id="IPR007253">
    <property type="entry name" value="Cell_wall-bd_2"/>
</dbReference>
<feature type="domain" description="Bacterial Ig-like" evidence="2">
    <location>
        <begin position="329"/>
        <end position="384"/>
    </location>
</feature>
<evidence type="ECO:0000313" key="3">
    <source>
        <dbReference type="EMBL" id="GAA0726892.1"/>
    </source>
</evidence>
<feature type="chain" id="PRO_5046770847" description="Bacterial Ig-like domain-containing protein" evidence="1">
    <location>
        <begin position="26"/>
        <end position="621"/>
    </location>
</feature>
<dbReference type="PANTHER" id="PTHR30032:SF8">
    <property type="entry name" value="GERMINATION-SPECIFIC N-ACETYLMURAMOYL-L-ALANINE AMIDASE"/>
    <property type="match status" value="1"/>
</dbReference>
<dbReference type="InterPro" id="IPR051922">
    <property type="entry name" value="Bact_Sporulation_Assoc"/>
</dbReference>
<dbReference type="InterPro" id="IPR011081">
    <property type="entry name" value="Big_4"/>
</dbReference>
<feature type="domain" description="Bacterial Ig-like" evidence="2">
    <location>
        <begin position="404"/>
        <end position="458"/>
    </location>
</feature>
<dbReference type="Pfam" id="PF07532">
    <property type="entry name" value="Big_4"/>
    <property type="match status" value="4"/>
</dbReference>
<feature type="domain" description="Bacterial Ig-like" evidence="2">
    <location>
        <begin position="481"/>
        <end position="533"/>
    </location>
</feature>
<dbReference type="EMBL" id="BAAACF010000003">
    <property type="protein sequence ID" value="GAA0726892.1"/>
    <property type="molecule type" value="Genomic_DNA"/>
</dbReference>
<dbReference type="Pfam" id="PF04122">
    <property type="entry name" value="CW_binding_2"/>
    <property type="match status" value="3"/>
</dbReference>
<organism evidence="3 4">
    <name type="scientific">Clostridium malenominatum</name>
    <dbReference type="NCBI Taxonomy" id="1539"/>
    <lineage>
        <taxon>Bacteria</taxon>
        <taxon>Bacillati</taxon>
        <taxon>Bacillota</taxon>
        <taxon>Clostridia</taxon>
        <taxon>Eubacteriales</taxon>
        <taxon>Clostridiaceae</taxon>
        <taxon>Clostridium</taxon>
    </lineage>
</organism>
<evidence type="ECO:0000313" key="4">
    <source>
        <dbReference type="Proteomes" id="UP001500339"/>
    </source>
</evidence>
<evidence type="ECO:0000256" key="1">
    <source>
        <dbReference type="SAM" id="SignalP"/>
    </source>
</evidence>